<gene>
    <name evidence="1" type="ORF">AS202_07440</name>
</gene>
<proteinExistence type="predicted"/>
<dbReference type="eggNOG" id="COG3361">
    <property type="taxonomic scope" value="Bacteria"/>
</dbReference>
<evidence type="ECO:0000313" key="1">
    <source>
        <dbReference type="EMBL" id="ALU25985.1"/>
    </source>
</evidence>
<reference evidence="1 2" key="1">
    <citation type="journal article" date="2016" name="J. Zhejiang Univ. Sci. B">
        <title>Antibiotic resistance mechanisms of Myroides sp.</title>
        <authorList>
            <person name="Hu S."/>
            <person name="Yuan S."/>
            <person name="Qu H."/>
            <person name="Jiang T."/>
            <person name="Zhou Y."/>
            <person name="Wang M."/>
            <person name="Ming D."/>
        </authorList>
    </citation>
    <scope>NUCLEOTIDE SEQUENCE [LARGE SCALE GENOMIC DNA]</scope>
    <source>
        <strain evidence="1 2">PR63039</strain>
    </source>
</reference>
<evidence type="ECO:0000313" key="2">
    <source>
        <dbReference type="Proteomes" id="UP000069030"/>
    </source>
</evidence>
<name>A0A0S7E4Q6_9FLAO</name>
<dbReference type="EMBL" id="CP013690">
    <property type="protein sequence ID" value="ALU25985.1"/>
    <property type="molecule type" value="Genomic_DNA"/>
</dbReference>
<dbReference type="GeneID" id="66974628"/>
<dbReference type="PANTHER" id="PTHR39186">
    <property type="entry name" value="DUF2071 FAMILY PROTEIN"/>
    <property type="match status" value="1"/>
</dbReference>
<dbReference type="RefSeq" id="WP_006257516.1">
    <property type="nucleotide sequence ID" value="NZ_BCMQ01000001.1"/>
</dbReference>
<dbReference type="AlphaFoldDB" id="A0A0S7E4Q6"/>
<accession>A0A0S7E4Q6</accession>
<dbReference type="Proteomes" id="UP000069030">
    <property type="component" value="Chromosome"/>
</dbReference>
<dbReference type="SUPFAM" id="SSF160104">
    <property type="entry name" value="Acetoacetate decarboxylase-like"/>
    <property type="match status" value="1"/>
</dbReference>
<organism evidence="1 2">
    <name type="scientific">Myroides odoratimimus</name>
    <dbReference type="NCBI Taxonomy" id="76832"/>
    <lineage>
        <taxon>Bacteria</taxon>
        <taxon>Pseudomonadati</taxon>
        <taxon>Bacteroidota</taxon>
        <taxon>Flavobacteriia</taxon>
        <taxon>Flavobacteriales</taxon>
        <taxon>Flavobacteriaceae</taxon>
        <taxon>Myroides</taxon>
    </lineage>
</organism>
<dbReference type="InterPro" id="IPR018644">
    <property type="entry name" value="DUF2071"/>
</dbReference>
<dbReference type="Pfam" id="PF09844">
    <property type="entry name" value="DUF2071"/>
    <property type="match status" value="1"/>
</dbReference>
<dbReference type="InterPro" id="IPR023375">
    <property type="entry name" value="ADC_dom_sf"/>
</dbReference>
<sequence>MSQIDDVLSSVSHRPWALPEGPWKFYQEWNRAIFLHFEVPLEVLRPLVPEDLELDSLDGKYYVSIVPFTMENIRPRRLPAVGVVSDFDEINVRTYVVIDGKPGVYFINIEVGKSLSAFVSRTISGLPYEKSDIIREKNAYLSLNEKKRFFLKLEYQKGEKVKDKSTLDLWLTERYCLYVYVHEELFRYQIHHKEWPIRTIKFDTMEFDYSIGDLHLTEADVIAQHYSKGVVVVSWDKEKIKL</sequence>
<dbReference type="Gene3D" id="2.40.400.10">
    <property type="entry name" value="Acetoacetate decarboxylase-like"/>
    <property type="match status" value="1"/>
</dbReference>
<dbReference type="PANTHER" id="PTHR39186:SF1">
    <property type="entry name" value="DUF2071 DOMAIN-CONTAINING PROTEIN"/>
    <property type="match status" value="1"/>
</dbReference>
<protein>
    <submittedName>
        <fullName evidence="1">Uncharacterized protein</fullName>
    </submittedName>
</protein>
<dbReference type="KEGG" id="mod:AS202_07440"/>